<dbReference type="InterPro" id="IPR051686">
    <property type="entry name" value="Lipoprotein_DolP"/>
</dbReference>
<dbReference type="InterPro" id="IPR007055">
    <property type="entry name" value="BON_dom"/>
</dbReference>
<dbReference type="PROSITE" id="PS50914">
    <property type="entry name" value="BON"/>
    <property type="match status" value="2"/>
</dbReference>
<reference evidence="4 5" key="1">
    <citation type="submission" date="2023-01" db="EMBL/GenBank/DDBJ databases">
        <title>Psychrosphaera sp. nov., isolated from marine algae.</title>
        <authorList>
            <person name="Bayburt H."/>
            <person name="Choi B.J."/>
            <person name="Kim J.M."/>
            <person name="Choi D.G."/>
            <person name="Jeon C.O."/>
        </authorList>
    </citation>
    <scope>NUCLEOTIDE SEQUENCE [LARGE SCALE GENOMIC DNA]</scope>
    <source>
        <strain evidence="4 5">G1-22</strain>
    </source>
</reference>
<sequence length="185" mass="20188">MKKIVFVILSTLFLQACVETAIVAGAITAVSAVNDPRTVGKQIDDSTIEVKAMYNMAQDEGLRKHTNINVISYDGIVLAVGQSPNKFLIDKAIAILNELDGVKKVHNQIKLGTPADLSAKAKDAWITTKVKSELLTDEQLEGHKIKVITENKEVFLMGLVKPEEATRAAQIAAEIYGVERVVKVF</sequence>
<keyword evidence="1 2" id="KW-0732">Signal</keyword>
<dbReference type="PROSITE" id="PS51257">
    <property type="entry name" value="PROKAR_LIPOPROTEIN"/>
    <property type="match status" value="1"/>
</dbReference>
<gene>
    <name evidence="4" type="primary">dolP</name>
    <name evidence="4" type="ORF">PN838_11315</name>
</gene>
<feature type="signal peptide" evidence="2">
    <location>
        <begin position="1"/>
        <end position="21"/>
    </location>
</feature>
<keyword evidence="5" id="KW-1185">Reference proteome</keyword>
<evidence type="ECO:0000313" key="4">
    <source>
        <dbReference type="EMBL" id="MDC2889250.1"/>
    </source>
</evidence>
<evidence type="ECO:0000256" key="2">
    <source>
        <dbReference type="SAM" id="SignalP"/>
    </source>
</evidence>
<feature type="domain" description="BON" evidence="3">
    <location>
        <begin position="122"/>
        <end position="185"/>
    </location>
</feature>
<protein>
    <submittedName>
        <fullName evidence="4">Division/outer membrane stress-associated lipid-binding lipoprotein</fullName>
    </submittedName>
</protein>
<name>A0ABT5FF40_9GAMM</name>
<dbReference type="InterPro" id="IPR014004">
    <property type="entry name" value="Transpt-assoc_nodulatn_dom_bac"/>
</dbReference>
<dbReference type="PANTHER" id="PTHR34606:SF4">
    <property type="entry name" value="OUTER MEMBRANE LIPOPROTEIN DOLP"/>
    <property type="match status" value="1"/>
</dbReference>
<dbReference type="Pfam" id="PF04972">
    <property type="entry name" value="BON"/>
    <property type="match status" value="2"/>
</dbReference>
<keyword evidence="4" id="KW-0449">Lipoprotein</keyword>
<dbReference type="PANTHER" id="PTHR34606">
    <property type="entry name" value="BON DOMAIN-CONTAINING PROTEIN"/>
    <property type="match status" value="1"/>
</dbReference>
<evidence type="ECO:0000313" key="5">
    <source>
        <dbReference type="Proteomes" id="UP001528411"/>
    </source>
</evidence>
<comment type="caution">
    <text evidence="4">The sequence shown here is derived from an EMBL/GenBank/DDBJ whole genome shotgun (WGS) entry which is preliminary data.</text>
</comment>
<dbReference type="RefSeq" id="WP_215964208.1">
    <property type="nucleotide sequence ID" value="NZ_JAQOMS010000002.1"/>
</dbReference>
<feature type="domain" description="BON" evidence="3">
    <location>
        <begin position="44"/>
        <end position="113"/>
    </location>
</feature>
<dbReference type="SMART" id="SM00749">
    <property type="entry name" value="BON"/>
    <property type="match status" value="2"/>
</dbReference>
<dbReference type="EMBL" id="JAQOMS010000002">
    <property type="protein sequence ID" value="MDC2889250.1"/>
    <property type="molecule type" value="Genomic_DNA"/>
</dbReference>
<evidence type="ECO:0000256" key="1">
    <source>
        <dbReference type="ARBA" id="ARBA00022729"/>
    </source>
</evidence>
<organism evidence="4 5">
    <name type="scientific">Psychrosphaera algicola</name>
    <dbReference type="NCBI Taxonomy" id="3023714"/>
    <lineage>
        <taxon>Bacteria</taxon>
        <taxon>Pseudomonadati</taxon>
        <taxon>Pseudomonadota</taxon>
        <taxon>Gammaproteobacteria</taxon>
        <taxon>Alteromonadales</taxon>
        <taxon>Pseudoalteromonadaceae</taxon>
        <taxon>Psychrosphaera</taxon>
    </lineage>
</organism>
<proteinExistence type="predicted"/>
<feature type="chain" id="PRO_5046901797" evidence="2">
    <location>
        <begin position="22"/>
        <end position="185"/>
    </location>
</feature>
<dbReference type="Proteomes" id="UP001528411">
    <property type="component" value="Unassembled WGS sequence"/>
</dbReference>
<dbReference type="NCBIfam" id="NF008247">
    <property type="entry name" value="PRK11023.1"/>
    <property type="match status" value="1"/>
</dbReference>
<accession>A0ABT5FF40</accession>
<evidence type="ECO:0000259" key="3">
    <source>
        <dbReference type="PROSITE" id="PS50914"/>
    </source>
</evidence>